<evidence type="ECO:0000313" key="1">
    <source>
        <dbReference type="EMBL" id="KAA0037893.1"/>
    </source>
</evidence>
<gene>
    <name evidence="2" type="ORF">E5676_scaffold487G00560</name>
    <name evidence="1" type="ORF">E6C27_scaffold36G00620</name>
</gene>
<protein>
    <submittedName>
        <fullName evidence="2">Gamma-aminobutyrate transaminase POP2</fullName>
    </submittedName>
</protein>
<organism evidence="2 4">
    <name type="scientific">Cucumis melo var. makuwa</name>
    <name type="common">Oriental melon</name>
    <dbReference type="NCBI Taxonomy" id="1194695"/>
    <lineage>
        <taxon>Eukaryota</taxon>
        <taxon>Viridiplantae</taxon>
        <taxon>Streptophyta</taxon>
        <taxon>Embryophyta</taxon>
        <taxon>Tracheophyta</taxon>
        <taxon>Spermatophyta</taxon>
        <taxon>Magnoliopsida</taxon>
        <taxon>eudicotyledons</taxon>
        <taxon>Gunneridae</taxon>
        <taxon>Pentapetalae</taxon>
        <taxon>rosids</taxon>
        <taxon>fabids</taxon>
        <taxon>Cucurbitales</taxon>
        <taxon>Cucurbitaceae</taxon>
        <taxon>Benincaseae</taxon>
        <taxon>Cucumis</taxon>
    </lineage>
</organism>
<comment type="caution">
    <text evidence="2">The sequence shown here is derived from an EMBL/GenBank/DDBJ whole genome shotgun (WGS) entry which is preliminary data.</text>
</comment>
<dbReference type="EMBL" id="SSTE01018788">
    <property type="protein sequence ID" value="KAA0037893.1"/>
    <property type="molecule type" value="Genomic_DNA"/>
</dbReference>
<dbReference type="AlphaFoldDB" id="A0A5D3BFX9"/>
<reference evidence="3 4" key="1">
    <citation type="submission" date="2019-08" db="EMBL/GenBank/DDBJ databases">
        <title>Draft genome sequences of two oriental melons (Cucumis melo L. var makuwa).</title>
        <authorList>
            <person name="Kwon S.-Y."/>
        </authorList>
    </citation>
    <scope>NUCLEOTIDE SEQUENCE [LARGE SCALE GENOMIC DNA]</scope>
    <source>
        <strain evidence="4">cv. Chang Bougi</strain>
        <strain evidence="3">cv. SW 3</strain>
        <tissue evidence="2">Leaf</tissue>
    </source>
</reference>
<dbReference type="Proteomes" id="UP000321947">
    <property type="component" value="Unassembled WGS sequence"/>
</dbReference>
<evidence type="ECO:0000313" key="2">
    <source>
        <dbReference type="EMBL" id="TYJ98027.1"/>
    </source>
</evidence>
<evidence type="ECO:0000313" key="4">
    <source>
        <dbReference type="Proteomes" id="UP000321947"/>
    </source>
</evidence>
<sequence>MNIRNKLLLEYREGVFKFLDSSIGFDESDDLFNFNIEEFNTVLDTSSVDETSDISQPATRTPRRREHSRNLELDRYWSASSSLRAVYSQWFVLDFTDPTLAWFVEHQMFTVRKEFRGQNHHHFKMFDDLEQAHANLPLD</sequence>
<dbReference type="Proteomes" id="UP000321393">
    <property type="component" value="Unassembled WGS sequence"/>
</dbReference>
<accession>A0A5D3BFX9</accession>
<name>A0A5D3BFX9_CUCMM</name>
<dbReference type="EMBL" id="SSTD01018434">
    <property type="protein sequence ID" value="TYJ98027.1"/>
    <property type="molecule type" value="Genomic_DNA"/>
</dbReference>
<proteinExistence type="predicted"/>
<evidence type="ECO:0000313" key="3">
    <source>
        <dbReference type="Proteomes" id="UP000321393"/>
    </source>
</evidence>